<feature type="domain" description="Bacterial sugar transferase" evidence="3">
    <location>
        <begin position="7"/>
        <end position="181"/>
    </location>
</feature>
<dbReference type="OrthoDB" id="9808602at2"/>
<protein>
    <submittedName>
        <fullName evidence="4">Lipopolysaccharide/colanic/teichoic acid biosynthesis glycosyltransferase</fullName>
    </submittedName>
</protein>
<evidence type="ECO:0000256" key="1">
    <source>
        <dbReference type="ARBA" id="ARBA00006464"/>
    </source>
</evidence>
<feature type="transmembrane region" description="Helical" evidence="2">
    <location>
        <begin position="12"/>
        <end position="37"/>
    </location>
</feature>
<evidence type="ECO:0000313" key="4">
    <source>
        <dbReference type="EMBL" id="RDK87334.1"/>
    </source>
</evidence>
<dbReference type="RefSeq" id="WP_115123518.1">
    <property type="nucleotide sequence ID" value="NZ_QRAO01000002.1"/>
</dbReference>
<dbReference type="Pfam" id="PF02397">
    <property type="entry name" value="Bac_transf"/>
    <property type="match status" value="1"/>
</dbReference>
<keyword evidence="4" id="KW-0808">Transferase</keyword>
<evidence type="ECO:0000259" key="3">
    <source>
        <dbReference type="Pfam" id="PF02397"/>
    </source>
</evidence>
<accession>A0A370QG46</accession>
<keyword evidence="2" id="KW-1133">Transmembrane helix</keyword>
<name>A0A370QG46_9FLAO</name>
<keyword evidence="5" id="KW-1185">Reference proteome</keyword>
<dbReference type="InterPro" id="IPR003362">
    <property type="entry name" value="Bact_transf"/>
</dbReference>
<keyword evidence="2" id="KW-0472">Membrane</keyword>
<dbReference type="EMBL" id="QRAO01000002">
    <property type="protein sequence ID" value="RDK87334.1"/>
    <property type="molecule type" value="Genomic_DNA"/>
</dbReference>
<evidence type="ECO:0000256" key="2">
    <source>
        <dbReference type="SAM" id="Phobius"/>
    </source>
</evidence>
<gene>
    <name evidence="4" type="ORF">C8D94_102521</name>
</gene>
<organism evidence="4 5">
    <name type="scientific">Marinirhabdus gelatinilytica</name>
    <dbReference type="NCBI Taxonomy" id="1703343"/>
    <lineage>
        <taxon>Bacteria</taxon>
        <taxon>Pseudomonadati</taxon>
        <taxon>Bacteroidota</taxon>
        <taxon>Flavobacteriia</taxon>
        <taxon>Flavobacteriales</taxon>
        <taxon>Flavobacteriaceae</taxon>
    </lineage>
</organism>
<proteinExistence type="inferred from homology"/>
<sequence length="202" mass="22800">MYKSFFKPILDVAAAAVVFVLLLPLFLVVAALLTIALKGTPFFTQTRPGKDERLFSIIKFRTMSNEKDAQGNLLPDAQRLSGFGKFVRSTSLDELPQLLNVIKGDMSFVGPRPLLPQYLPLYSEEQKKRHFVKPGITGWAQVNGRNALSWQKKFELDVYYVEKISFALDMKIIALTVQKVVNRTDINSTNSVTTEPFRGNQL</sequence>
<evidence type="ECO:0000313" key="5">
    <source>
        <dbReference type="Proteomes" id="UP000255317"/>
    </source>
</evidence>
<dbReference type="PANTHER" id="PTHR30576:SF8">
    <property type="entry name" value="UNDECAPRENYL-PHOSPHATE GALACTOSE PHOSPHOTRANSFERASE"/>
    <property type="match status" value="1"/>
</dbReference>
<comment type="caution">
    <text evidence="4">The sequence shown here is derived from an EMBL/GenBank/DDBJ whole genome shotgun (WGS) entry which is preliminary data.</text>
</comment>
<comment type="similarity">
    <text evidence="1">Belongs to the bacterial sugar transferase family.</text>
</comment>
<keyword evidence="2" id="KW-0812">Transmembrane</keyword>
<dbReference type="AlphaFoldDB" id="A0A370QG46"/>
<dbReference type="PANTHER" id="PTHR30576">
    <property type="entry name" value="COLANIC BIOSYNTHESIS UDP-GLUCOSE LIPID CARRIER TRANSFERASE"/>
    <property type="match status" value="1"/>
</dbReference>
<dbReference type="Proteomes" id="UP000255317">
    <property type="component" value="Unassembled WGS sequence"/>
</dbReference>
<reference evidence="4 5" key="1">
    <citation type="submission" date="2018-07" db="EMBL/GenBank/DDBJ databases">
        <title>Genomic Encyclopedia of Type Strains, Phase IV (KMG-IV): sequencing the most valuable type-strain genomes for metagenomic binning, comparative biology and taxonomic classification.</title>
        <authorList>
            <person name="Goeker M."/>
        </authorList>
    </citation>
    <scope>NUCLEOTIDE SEQUENCE [LARGE SCALE GENOMIC DNA]</scope>
    <source>
        <strain evidence="4 5">DSM 101478</strain>
    </source>
</reference>
<dbReference type="GO" id="GO:0016780">
    <property type="term" value="F:phosphotransferase activity, for other substituted phosphate groups"/>
    <property type="evidence" value="ECO:0007669"/>
    <property type="project" value="TreeGrafter"/>
</dbReference>